<dbReference type="PROSITE" id="PS51257">
    <property type="entry name" value="PROKAR_LIPOPROTEIN"/>
    <property type="match status" value="1"/>
</dbReference>
<reference evidence="5" key="2">
    <citation type="journal article" date="2021" name="PeerJ">
        <title>Extensive microbial diversity within the chicken gut microbiome revealed by metagenomics and culture.</title>
        <authorList>
            <person name="Gilroy R."/>
            <person name="Ravi A."/>
            <person name="Getino M."/>
            <person name="Pursley I."/>
            <person name="Horton D.L."/>
            <person name="Alikhan N.F."/>
            <person name="Baker D."/>
            <person name="Gharbi K."/>
            <person name="Hall N."/>
            <person name="Watson M."/>
            <person name="Adriaenssens E.M."/>
            <person name="Foster-Nyarko E."/>
            <person name="Jarju S."/>
            <person name="Secka A."/>
            <person name="Antonio M."/>
            <person name="Oren A."/>
            <person name="Chaudhuri R.R."/>
            <person name="La Ragione R."/>
            <person name="Hildebrand F."/>
            <person name="Pallen M.J."/>
        </authorList>
    </citation>
    <scope>NUCLEOTIDE SEQUENCE</scope>
    <source>
        <strain evidence="5">11687</strain>
    </source>
</reference>
<dbReference type="Proteomes" id="UP000824081">
    <property type="component" value="Unassembled WGS sequence"/>
</dbReference>
<evidence type="ECO:0000313" key="5">
    <source>
        <dbReference type="EMBL" id="HIU58727.1"/>
    </source>
</evidence>
<proteinExistence type="inferred from homology"/>
<organism evidence="5 6">
    <name type="scientific">Candidatus Scatosoma pullistercoris</name>
    <dbReference type="NCBI Taxonomy" id="2840934"/>
    <lineage>
        <taxon>Bacteria</taxon>
        <taxon>Bacillati</taxon>
        <taxon>Bacillota</taxon>
        <taxon>Clostridia</taxon>
        <taxon>Candidatus Scatosoma</taxon>
    </lineage>
</organism>
<dbReference type="GO" id="GO:1901982">
    <property type="term" value="F:maltose binding"/>
    <property type="evidence" value="ECO:0007669"/>
    <property type="project" value="TreeGrafter"/>
</dbReference>
<dbReference type="AlphaFoldDB" id="A0A9D1MEC3"/>
<name>A0A9D1MEC3_9FIRM</name>
<evidence type="ECO:0000256" key="3">
    <source>
        <dbReference type="ARBA" id="ARBA00022729"/>
    </source>
</evidence>
<evidence type="ECO:0000313" key="6">
    <source>
        <dbReference type="Proteomes" id="UP000824081"/>
    </source>
</evidence>
<protein>
    <submittedName>
        <fullName evidence="5">Extracellular solute-binding protein</fullName>
    </submittedName>
</protein>
<keyword evidence="2" id="KW-0813">Transport</keyword>
<dbReference type="GO" id="GO:0015768">
    <property type="term" value="P:maltose transport"/>
    <property type="evidence" value="ECO:0007669"/>
    <property type="project" value="TreeGrafter"/>
</dbReference>
<keyword evidence="3 4" id="KW-0732">Signal</keyword>
<dbReference type="Gene3D" id="3.40.190.10">
    <property type="entry name" value="Periplasmic binding protein-like II"/>
    <property type="match status" value="2"/>
</dbReference>
<dbReference type="Pfam" id="PF13416">
    <property type="entry name" value="SBP_bac_8"/>
    <property type="match status" value="1"/>
</dbReference>
<sequence length="432" mass="47630">MKKKFLSGLMTVALAGIMAFGIAGCGGNNEESENTTGTVSLELWTPITGADLTVFSRMITKFNQEYEGEIYVDHQSDVRETHYRNLKNNIPNNGPDLAIIHSQLVKNYAENDYIVPIDSTFFTKETIDPADYQQNVMSTLIAGEGEYYGFPLDVHPIVLYYNKAIVGDNELPTNYSELMALAQKLTDKSKGIWGLPISTLWPTEFTYTTALYQAGGSEIDTETSMPKFNTAEGAEAAENLRDIIYKYEVSPANLQTDADLGLFTTGKAAFHIQGCWSLLALEEALGDNLGVMSLSGMLTDNTDETSRQVMARSHVFTVARTKRTISQRKKEAMVTFIKWMGENSAEWSSAGQIPAFNAARETDTFKNAPYVSDFGDPSIFRTAASATYFESGYETVFQYVTTIMTSADSDITKLLADAEAEAKKAVNTEING</sequence>
<comment type="similarity">
    <text evidence="1">Belongs to the bacterial solute-binding protein 1 family.</text>
</comment>
<dbReference type="EMBL" id="DVMZ01000039">
    <property type="protein sequence ID" value="HIU58727.1"/>
    <property type="molecule type" value="Genomic_DNA"/>
</dbReference>
<gene>
    <name evidence="5" type="ORF">IAC57_01365</name>
</gene>
<evidence type="ECO:0000256" key="4">
    <source>
        <dbReference type="SAM" id="SignalP"/>
    </source>
</evidence>
<dbReference type="PANTHER" id="PTHR30061">
    <property type="entry name" value="MALTOSE-BINDING PERIPLASMIC PROTEIN"/>
    <property type="match status" value="1"/>
</dbReference>
<dbReference type="SUPFAM" id="SSF53850">
    <property type="entry name" value="Periplasmic binding protein-like II"/>
    <property type="match status" value="1"/>
</dbReference>
<feature type="chain" id="PRO_5039302993" evidence="4">
    <location>
        <begin position="24"/>
        <end position="432"/>
    </location>
</feature>
<accession>A0A9D1MEC3</accession>
<reference evidence="5" key="1">
    <citation type="submission" date="2020-10" db="EMBL/GenBank/DDBJ databases">
        <authorList>
            <person name="Gilroy R."/>
        </authorList>
    </citation>
    <scope>NUCLEOTIDE SEQUENCE</scope>
    <source>
        <strain evidence="5">11687</strain>
    </source>
</reference>
<feature type="signal peptide" evidence="4">
    <location>
        <begin position="1"/>
        <end position="23"/>
    </location>
</feature>
<dbReference type="GO" id="GO:0055052">
    <property type="term" value="C:ATP-binding cassette (ABC) transporter complex, substrate-binding subunit-containing"/>
    <property type="evidence" value="ECO:0007669"/>
    <property type="project" value="TreeGrafter"/>
</dbReference>
<dbReference type="GO" id="GO:0042956">
    <property type="term" value="P:maltodextrin transmembrane transport"/>
    <property type="evidence" value="ECO:0007669"/>
    <property type="project" value="TreeGrafter"/>
</dbReference>
<evidence type="ECO:0000256" key="1">
    <source>
        <dbReference type="ARBA" id="ARBA00008520"/>
    </source>
</evidence>
<evidence type="ECO:0000256" key="2">
    <source>
        <dbReference type="ARBA" id="ARBA00022448"/>
    </source>
</evidence>
<dbReference type="InterPro" id="IPR006059">
    <property type="entry name" value="SBP"/>
</dbReference>
<dbReference type="PANTHER" id="PTHR30061:SF50">
    <property type="entry name" value="MALTOSE_MALTODEXTRIN-BINDING PERIPLASMIC PROTEIN"/>
    <property type="match status" value="1"/>
</dbReference>
<comment type="caution">
    <text evidence="5">The sequence shown here is derived from an EMBL/GenBank/DDBJ whole genome shotgun (WGS) entry which is preliminary data.</text>
</comment>